<dbReference type="OrthoDB" id="46088at2157"/>
<evidence type="ECO:0000256" key="2">
    <source>
        <dbReference type="ARBA" id="ARBA00001936"/>
    </source>
</evidence>
<evidence type="ECO:0000259" key="8">
    <source>
        <dbReference type="SMART" id="SM00471"/>
    </source>
</evidence>
<dbReference type="FunCoup" id="L0A8Q9">
    <property type="interactions" value="34"/>
</dbReference>
<dbReference type="Proteomes" id="UP000010469">
    <property type="component" value="Chromosome"/>
</dbReference>
<dbReference type="GO" id="GO:0046872">
    <property type="term" value="F:metal ion binding"/>
    <property type="evidence" value="ECO:0007669"/>
    <property type="project" value="UniProtKB-KW"/>
</dbReference>
<evidence type="ECO:0000313" key="10">
    <source>
        <dbReference type="Proteomes" id="UP000010469"/>
    </source>
</evidence>
<dbReference type="eggNOG" id="arCOG04311">
    <property type="taxonomic scope" value="Archaea"/>
</dbReference>
<reference evidence="10" key="1">
    <citation type="submission" date="2012-03" db="EMBL/GenBank/DDBJ databases">
        <title>Complete genome of Caldisphaera lagunensis DSM 15908.</title>
        <authorList>
            <person name="Lucas S."/>
            <person name="Copeland A."/>
            <person name="Lapidus A."/>
            <person name="Glavina del Rio T."/>
            <person name="Dalin E."/>
            <person name="Tice H."/>
            <person name="Bruce D."/>
            <person name="Goodwin L."/>
            <person name="Pitluck S."/>
            <person name="Peters L."/>
            <person name="Mikhailova N."/>
            <person name="Teshima H."/>
            <person name="Kyrpides N."/>
            <person name="Mavromatis K."/>
            <person name="Ivanova N."/>
            <person name="Brettin T."/>
            <person name="Detter J.C."/>
            <person name="Han C."/>
            <person name="Larimer F."/>
            <person name="Land M."/>
            <person name="Hauser L."/>
            <person name="Markowitz V."/>
            <person name="Cheng J.-F."/>
            <person name="Hugenholtz P."/>
            <person name="Woyke T."/>
            <person name="Wu D."/>
            <person name="Spring S."/>
            <person name="Schroeder M."/>
            <person name="Brambilla E."/>
            <person name="Klenk H.-P."/>
            <person name="Eisen J.A."/>
        </authorList>
    </citation>
    <scope>NUCLEOTIDE SEQUENCE [LARGE SCALE GENOMIC DNA]</scope>
    <source>
        <strain evidence="10">DSM 15908 / JCM 11604 / IC-154</strain>
    </source>
</reference>
<organism evidence="9 10">
    <name type="scientific">Caldisphaera lagunensis (strain DSM 15908 / JCM 11604 / ANMR 0165 / IC-154)</name>
    <dbReference type="NCBI Taxonomy" id="1056495"/>
    <lineage>
        <taxon>Archaea</taxon>
        <taxon>Thermoproteota</taxon>
        <taxon>Thermoprotei</taxon>
        <taxon>Acidilobales</taxon>
        <taxon>Caldisphaeraceae</taxon>
        <taxon>Caldisphaera</taxon>
    </lineage>
</organism>
<dbReference type="KEGG" id="clg:Calag_0459"/>
<evidence type="ECO:0000256" key="6">
    <source>
        <dbReference type="ARBA" id="ARBA00022723"/>
    </source>
</evidence>
<dbReference type="RefSeq" id="WP_015232124.1">
    <property type="nucleotide sequence ID" value="NC_019791.1"/>
</dbReference>
<keyword evidence="6" id="KW-0479">Metal-binding</keyword>
<dbReference type="InterPro" id="IPR039356">
    <property type="entry name" value="YfbR/HDDC2"/>
</dbReference>
<proteinExistence type="predicted"/>
<evidence type="ECO:0000256" key="4">
    <source>
        <dbReference type="ARBA" id="ARBA00011738"/>
    </source>
</evidence>
<dbReference type="SMART" id="SM00471">
    <property type="entry name" value="HDc"/>
    <property type="match status" value="1"/>
</dbReference>
<evidence type="ECO:0000256" key="1">
    <source>
        <dbReference type="ARBA" id="ARBA00001638"/>
    </source>
</evidence>
<dbReference type="STRING" id="1056495.Calag_0459"/>
<dbReference type="InterPro" id="IPR003607">
    <property type="entry name" value="HD/PDEase_dom"/>
</dbReference>
<comment type="catalytic activity">
    <reaction evidence="1">
        <text>a 2'-deoxyribonucleoside 5'-phosphate + H2O = a 2'-deoxyribonucleoside + phosphate</text>
        <dbReference type="Rhea" id="RHEA:36167"/>
        <dbReference type="ChEBI" id="CHEBI:15377"/>
        <dbReference type="ChEBI" id="CHEBI:18274"/>
        <dbReference type="ChEBI" id="CHEBI:43474"/>
        <dbReference type="ChEBI" id="CHEBI:65317"/>
        <dbReference type="EC" id="3.1.3.89"/>
    </reaction>
</comment>
<dbReference type="InParanoid" id="L0A8Q9"/>
<dbReference type="Gene3D" id="1.10.3210.10">
    <property type="entry name" value="Hypothetical protein af1432"/>
    <property type="match status" value="1"/>
</dbReference>
<protein>
    <recommendedName>
        <fullName evidence="5">5'-deoxynucleotidase</fullName>
        <ecNumber evidence="5">3.1.3.89</ecNumber>
    </recommendedName>
</protein>
<accession>L0A8Q9</accession>
<dbReference type="Pfam" id="PF13023">
    <property type="entry name" value="HD_3"/>
    <property type="match status" value="1"/>
</dbReference>
<comment type="cofactor">
    <cofactor evidence="3">
        <name>Co(2+)</name>
        <dbReference type="ChEBI" id="CHEBI:48828"/>
    </cofactor>
</comment>
<dbReference type="GO" id="GO:0002953">
    <property type="term" value="F:5'-deoxynucleotidase activity"/>
    <property type="evidence" value="ECO:0007669"/>
    <property type="project" value="UniProtKB-EC"/>
</dbReference>
<gene>
    <name evidence="9" type="ordered locus">Calag_0459</name>
</gene>
<dbReference type="GeneID" id="14211719"/>
<evidence type="ECO:0000256" key="7">
    <source>
        <dbReference type="ARBA" id="ARBA00022801"/>
    </source>
</evidence>
<dbReference type="AlphaFoldDB" id="L0A8Q9"/>
<evidence type="ECO:0000313" key="9">
    <source>
        <dbReference type="EMBL" id="AFZ70226.1"/>
    </source>
</evidence>
<dbReference type="InterPro" id="IPR006674">
    <property type="entry name" value="HD_domain"/>
</dbReference>
<comment type="subunit">
    <text evidence="4">Homodimer.</text>
</comment>
<sequence>MSKIDELIYSLNSIARSGWMIKGIEPCKAETVSQHLFASSLIALEISSKLNNVDKYKAASIALIHDIGEAIIGDISKTANIDKSKSEKDAINSLDINNEIKKLYYEFESSNTIEGIIAKISDLLSTYIISLKYEREGYNVNSIKDNVKEEIINLSKKYNLENIIIDFLKGLDKTNK</sequence>
<name>L0A8Q9_CALLD</name>
<evidence type="ECO:0000256" key="3">
    <source>
        <dbReference type="ARBA" id="ARBA00001941"/>
    </source>
</evidence>
<dbReference type="EC" id="3.1.3.89" evidence="5"/>
<evidence type="ECO:0000256" key="5">
    <source>
        <dbReference type="ARBA" id="ARBA00012964"/>
    </source>
</evidence>
<dbReference type="SUPFAM" id="SSF109604">
    <property type="entry name" value="HD-domain/PDEase-like"/>
    <property type="match status" value="1"/>
</dbReference>
<dbReference type="EMBL" id="CP003378">
    <property type="protein sequence ID" value="AFZ70226.1"/>
    <property type="molecule type" value="Genomic_DNA"/>
</dbReference>
<dbReference type="PANTHER" id="PTHR11845">
    <property type="entry name" value="5'-DEOXYNUCLEOTIDASE HDDC2"/>
    <property type="match status" value="1"/>
</dbReference>
<keyword evidence="7 9" id="KW-0378">Hydrolase</keyword>
<feature type="domain" description="HD/PDEase" evidence="8">
    <location>
        <begin position="28"/>
        <end position="136"/>
    </location>
</feature>
<dbReference type="PANTHER" id="PTHR11845:SF13">
    <property type="entry name" value="5'-DEOXYNUCLEOTIDASE HDDC2"/>
    <property type="match status" value="1"/>
</dbReference>
<keyword evidence="10" id="KW-1185">Reference proteome</keyword>
<comment type="cofactor">
    <cofactor evidence="2">
        <name>Mn(2+)</name>
        <dbReference type="ChEBI" id="CHEBI:29035"/>
    </cofactor>
</comment>
<dbReference type="HOGENOM" id="CLU_039453_4_2_2"/>